<dbReference type="Pfam" id="PF04607">
    <property type="entry name" value="RelA_SpoT"/>
    <property type="match status" value="1"/>
</dbReference>
<name>A0A3N9X3W4_9ACTN</name>
<gene>
    <name evidence="2" type="ORF">DLJ58_21250</name>
</gene>
<dbReference type="EMBL" id="QGSY01000218">
    <property type="protein sequence ID" value="RQX07559.1"/>
    <property type="molecule type" value="Genomic_DNA"/>
</dbReference>
<accession>A0A3N9X3W4</accession>
<reference evidence="2 3" key="1">
    <citation type="submission" date="2018-05" db="EMBL/GenBank/DDBJ databases">
        <title>Micromonospora from Atacama Desert.</title>
        <authorList>
            <person name="Carro L."/>
            <person name="Goodfellow M."/>
            <person name="Klenk H.-P."/>
        </authorList>
    </citation>
    <scope>NUCLEOTIDE SEQUENCE [LARGE SCALE GENOMIC DNA]</scope>
    <source>
        <strain evidence="2 3">LB32</strain>
    </source>
</reference>
<dbReference type="GO" id="GO:0015969">
    <property type="term" value="P:guanosine tetraphosphate metabolic process"/>
    <property type="evidence" value="ECO:0007669"/>
    <property type="project" value="InterPro"/>
</dbReference>
<dbReference type="InterPro" id="IPR007685">
    <property type="entry name" value="RelA_SpoT"/>
</dbReference>
<evidence type="ECO:0000259" key="1">
    <source>
        <dbReference type="SMART" id="SM00954"/>
    </source>
</evidence>
<dbReference type="SUPFAM" id="SSF81301">
    <property type="entry name" value="Nucleotidyltransferase"/>
    <property type="match status" value="1"/>
</dbReference>
<dbReference type="AlphaFoldDB" id="A0A3N9X3W4"/>
<sequence>MTLLPLSGSQFDRLGKRLADGTASDDDEKMFEEVRIRYGRALELAQAGLSALELPATGRVKTTGTLVDKLRRTPGLTIRGVHDLAGSRVLVRPVTLPKGFRVQDAECKRDFEVRDGLFAQEIAVRKILNVFVPPLASKAPKEIDRRANPSHGYRAVHVIVFLEGVPVEVQVRTELQHMWAEATERLGDRWGRGLRYGAGPDEPEKLVFPPSVITRGRFVKLLQDLAGSIATYEEAQYTVDKAEVQLSFTEQPASDNLWHDVEEARDTLGQARHQIRGALGDVADVVEGLGTHG</sequence>
<dbReference type="Gene3D" id="3.30.460.10">
    <property type="entry name" value="Beta Polymerase, domain 2"/>
    <property type="match status" value="1"/>
</dbReference>
<dbReference type="SMART" id="SM00954">
    <property type="entry name" value="RelA_SpoT"/>
    <property type="match status" value="1"/>
</dbReference>
<feature type="domain" description="RelA/SpoT" evidence="1">
    <location>
        <begin position="58"/>
        <end position="194"/>
    </location>
</feature>
<dbReference type="CDD" id="cd05399">
    <property type="entry name" value="NT_Rel-Spo_like"/>
    <property type="match status" value="1"/>
</dbReference>
<evidence type="ECO:0000313" key="2">
    <source>
        <dbReference type="EMBL" id="RQX07559.1"/>
    </source>
</evidence>
<keyword evidence="3" id="KW-1185">Reference proteome</keyword>
<evidence type="ECO:0000313" key="3">
    <source>
        <dbReference type="Proteomes" id="UP000266889"/>
    </source>
</evidence>
<dbReference type="OrthoDB" id="9789634at2"/>
<organism evidence="2 3">
    <name type="scientific">Micromonospora arida</name>
    <dbReference type="NCBI Taxonomy" id="2203715"/>
    <lineage>
        <taxon>Bacteria</taxon>
        <taxon>Bacillati</taxon>
        <taxon>Actinomycetota</taxon>
        <taxon>Actinomycetes</taxon>
        <taxon>Micromonosporales</taxon>
        <taxon>Micromonosporaceae</taxon>
        <taxon>Micromonospora</taxon>
    </lineage>
</organism>
<proteinExistence type="predicted"/>
<protein>
    <recommendedName>
        <fullName evidence="1">RelA/SpoT domain-containing protein</fullName>
    </recommendedName>
</protein>
<dbReference type="Proteomes" id="UP000266889">
    <property type="component" value="Unassembled WGS sequence"/>
</dbReference>
<dbReference type="InterPro" id="IPR043519">
    <property type="entry name" value="NT_sf"/>
</dbReference>
<dbReference type="RefSeq" id="WP_124858772.1">
    <property type="nucleotide sequence ID" value="NZ_QGSY01000218.1"/>
</dbReference>
<comment type="caution">
    <text evidence="2">The sequence shown here is derived from an EMBL/GenBank/DDBJ whole genome shotgun (WGS) entry which is preliminary data.</text>
</comment>